<comment type="caution">
    <text evidence="5">The sequence shown here is derived from an EMBL/GenBank/DDBJ whole genome shotgun (WGS) entry which is preliminary data.</text>
</comment>
<gene>
    <name evidence="5" type="ORF">GGQ74_002926</name>
</gene>
<dbReference type="EMBL" id="JAATJA010000004">
    <property type="protein sequence ID" value="NJB69229.1"/>
    <property type="molecule type" value="Genomic_DNA"/>
</dbReference>
<protein>
    <submittedName>
        <fullName evidence="5">Flp pilus assembly protein TadD</fullName>
    </submittedName>
</protein>
<dbReference type="InterPro" id="IPR019734">
    <property type="entry name" value="TPR_rpt"/>
</dbReference>
<keyword evidence="4" id="KW-0472">Membrane</keyword>
<keyword evidence="1" id="KW-0677">Repeat</keyword>
<evidence type="ECO:0000256" key="1">
    <source>
        <dbReference type="ARBA" id="ARBA00022737"/>
    </source>
</evidence>
<feature type="transmembrane region" description="Helical" evidence="4">
    <location>
        <begin position="76"/>
        <end position="97"/>
    </location>
</feature>
<evidence type="ECO:0000256" key="4">
    <source>
        <dbReference type="SAM" id="Phobius"/>
    </source>
</evidence>
<accession>A0A846QX78</accession>
<dbReference type="InterPro" id="IPR011990">
    <property type="entry name" value="TPR-like_helical_dom_sf"/>
</dbReference>
<dbReference type="PROSITE" id="PS50005">
    <property type="entry name" value="TPR"/>
    <property type="match status" value="2"/>
</dbReference>
<organism evidence="5 6">
    <name type="scientific">Desulfobaculum xiamenense</name>
    <dbReference type="NCBI Taxonomy" id="995050"/>
    <lineage>
        <taxon>Bacteria</taxon>
        <taxon>Pseudomonadati</taxon>
        <taxon>Thermodesulfobacteriota</taxon>
        <taxon>Desulfovibrionia</taxon>
        <taxon>Desulfovibrionales</taxon>
        <taxon>Desulfovibrionaceae</taxon>
        <taxon>Desulfobaculum</taxon>
    </lineage>
</organism>
<sequence>MTAFMDCLVIVTLGWLALRGWRRKAFSEDDGNWFFLAAFQGRGARLWHGGLHTVGYFGIEWLAAQAARIAGRRDAAFFYACKAWWLTATACAAYLAADALWGRAAGLGAGLAFLAACAAPSTLFSLTYGEHVFLLPLALCLTLLGHAGDVGALAFFGAGLMAGWMVHIKLTALAWAVVVPLAFPFLPGPWTALWTYAVGFAVIMLAPLALIPLVEKCSPRQYLINLVTPLAEYAGYVLERLGVIGARELWNRAFNSWEYGIAEAGDSYLGVNSATSRGRRGLLAWRNLRWSLRDLWGVLCVAGAWLVCWPLRGDGATAALIGVGAVLVGMQQVQQNYFTPHFNPLWLPVALLAGAGAHWAVQTGGMAWWALVGVGLAQAGWLALRLRRFAVEEREGRNPDGTTSMWGLFALAREVGTAVRELAREGERLLVWGDHPALYLYADRFYIGRATFFLYGHGARLRYADWLVSEMRRDPPELLLFFTYRVRDEWDAAAVSRRTGAAYLPERLFRVPAADPQAPPYDFGLYRLDAAQWRQALVEEARRTCQREDRDAARVRLERVLARYPGDAEASLRLAMLDVERAARAAWLETRRAGAHAPDERAAVLFAMAQESARGGDQRAAARMLDEALALAPDDAGMLTARGEAAYARGRAAEAVAFLRRALDINPYSADALTDMAVILAGQGRRDEAATLLRRALDAVPDHRDARQSLAALGIARHEAAEGAS</sequence>
<reference evidence="5 6" key="1">
    <citation type="submission" date="2020-03" db="EMBL/GenBank/DDBJ databases">
        <title>Genomic Encyclopedia of Type Strains, Phase IV (KMG-IV): sequencing the most valuable type-strain genomes for metagenomic binning, comparative biology and taxonomic classification.</title>
        <authorList>
            <person name="Goeker M."/>
        </authorList>
    </citation>
    <scope>NUCLEOTIDE SEQUENCE [LARGE SCALE GENOMIC DNA]</scope>
    <source>
        <strain evidence="5 6">DSM 24233</strain>
    </source>
</reference>
<dbReference type="InterPro" id="IPR051012">
    <property type="entry name" value="CellSynth/LPSAsmb/PSIAsmb"/>
</dbReference>
<feature type="repeat" description="TPR" evidence="3">
    <location>
        <begin position="670"/>
        <end position="703"/>
    </location>
</feature>
<keyword evidence="4" id="KW-1133">Transmembrane helix</keyword>
<keyword evidence="2 3" id="KW-0802">TPR repeat</keyword>
<dbReference type="SUPFAM" id="SSF48452">
    <property type="entry name" value="TPR-like"/>
    <property type="match status" value="1"/>
</dbReference>
<feature type="transmembrane region" description="Helical" evidence="4">
    <location>
        <begin position="193"/>
        <end position="214"/>
    </location>
</feature>
<dbReference type="Proteomes" id="UP000580856">
    <property type="component" value="Unassembled WGS sequence"/>
</dbReference>
<name>A0A846QX78_9BACT</name>
<proteinExistence type="predicted"/>
<feature type="repeat" description="TPR" evidence="3">
    <location>
        <begin position="636"/>
        <end position="669"/>
    </location>
</feature>
<dbReference type="PANTHER" id="PTHR45586:SF1">
    <property type="entry name" value="LIPOPOLYSACCHARIDE ASSEMBLY PROTEIN B"/>
    <property type="match status" value="1"/>
</dbReference>
<evidence type="ECO:0000256" key="2">
    <source>
        <dbReference type="ARBA" id="ARBA00022803"/>
    </source>
</evidence>
<feature type="transmembrane region" description="Helical" evidence="4">
    <location>
        <begin position="132"/>
        <end position="156"/>
    </location>
</feature>
<evidence type="ECO:0000256" key="3">
    <source>
        <dbReference type="PROSITE-ProRule" id="PRU00339"/>
    </source>
</evidence>
<keyword evidence="4" id="KW-0812">Transmembrane</keyword>
<feature type="transmembrane region" description="Helical" evidence="4">
    <location>
        <begin position="168"/>
        <end position="187"/>
    </location>
</feature>
<keyword evidence="6" id="KW-1185">Reference proteome</keyword>
<evidence type="ECO:0000313" key="5">
    <source>
        <dbReference type="EMBL" id="NJB69229.1"/>
    </source>
</evidence>
<feature type="transmembrane region" description="Helical" evidence="4">
    <location>
        <begin position="104"/>
        <end position="126"/>
    </location>
</feature>
<dbReference type="SMART" id="SM00028">
    <property type="entry name" value="TPR"/>
    <property type="match status" value="3"/>
</dbReference>
<dbReference type="Gene3D" id="1.25.40.10">
    <property type="entry name" value="Tetratricopeptide repeat domain"/>
    <property type="match status" value="2"/>
</dbReference>
<evidence type="ECO:0000313" key="6">
    <source>
        <dbReference type="Proteomes" id="UP000580856"/>
    </source>
</evidence>
<dbReference type="PANTHER" id="PTHR45586">
    <property type="entry name" value="TPR REPEAT-CONTAINING PROTEIN PA4667"/>
    <property type="match status" value="1"/>
</dbReference>
<dbReference type="Pfam" id="PF14559">
    <property type="entry name" value="TPR_19"/>
    <property type="match status" value="1"/>
</dbReference>
<dbReference type="AlphaFoldDB" id="A0A846QX78"/>
<dbReference type="RefSeq" id="WP_167942318.1">
    <property type="nucleotide sequence ID" value="NZ_JAATJA010000004.1"/>
</dbReference>